<evidence type="ECO:0000313" key="4">
    <source>
        <dbReference type="Proteomes" id="UP000075885"/>
    </source>
</evidence>
<reference evidence="3" key="2">
    <citation type="submission" date="2020-05" db="UniProtKB">
        <authorList>
            <consortium name="EnsemblMetazoa"/>
        </authorList>
    </citation>
    <scope>IDENTIFICATION</scope>
    <source>
        <strain evidence="3">Epiroticus2</strain>
    </source>
</reference>
<dbReference type="STRING" id="199890.A0A182PIH6"/>
<accession>A0A182PIH6</accession>
<dbReference type="EnsemblMetazoa" id="AEPI006738-RA">
    <property type="protein sequence ID" value="AEPI006738-PA"/>
    <property type="gene ID" value="AEPI006738"/>
</dbReference>
<evidence type="ECO:0000256" key="1">
    <source>
        <dbReference type="SAM" id="MobiDB-lite"/>
    </source>
</evidence>
<dbReference type="Gene3D" id="1.10.10.60">
    <property type="entry name" value="Homeodomain-like"/>
    <property type="match status" value="1"/>
</dbReference>
<dbReference type="PANTHER" id="PTHR47595">
    <property type="entry name" value="HEAT SHOCK 70 KDA PROTEIN 14"/>
    <property type="match status" value="1"/>
</dbReference>
<dbReference type="InterPro" id="IPR044822">
    <property type="entry name" value="Myb_DNA-bind_4"/>
</dbReference>
<dbReference type="VEuPathDB" id="VectorBase:AEPI006738"/>
<dbReference type="Proteomes" id="UP000075885">
    <property type="component" value="Unassembled WGS sequence"/>
</dbReference>
<dbReference type="PANTHER" id="PTHR47595:SF1">
    <property type="entry name" value="MYB_SANT-LIKE DNA-BINDING DOMAIN-CONTAINING PROTEIN"/>
    <property type="match status" value="1"/>
</dbReference>
<feature type="region of interest" description="Disordered" evidence="1">
    <location>
        <begin position="104"/>
        <end position="136"/>
    </location>
</feature>
<protein>
    <recommendedName>
        <fullName evidence="2">Myb/SANT-like DNA-binding domain-containing protein</fullName>
    </recommendedName>
</protein>
<reference evidence="4" key="1">
    <citation type="submission" date="2013-03" db="EMBL/GenBank/DDBJ databases">
        <title>The Genome Sequence of Anopheles epiroticus epiroticus2.</title>
        <authorList>
            <consortium name="The Broad Institute Genomics Platform"/>
            <person name="Neafsey D.E."/>
            <person name="Howell P."/>
            <person name="Walker B."/>
            <person name="Young S.K."/>
            <person name="Zeng Q."/>
            <person name="Gargeya S."/>
            <person name="Fitzgerald M."/>
            <person name="Haas B."/>
            <person name="Abouelleil A."/>
            <person name="Allen A.W."/>
            <person name="Alvarado L."/>
            <person name="Arachchi H.M."/>
            <person name="Berlin A.M."/>
            <person name="Chapman S.B."/>
            <person name="Gainer-Dewar J."/>
            <person name="Goldberg J."/>
            <person name="Griggs A."/>
            <person name="Gujja S."/>
            <person name="Hansen M."/>
            <person name="Howarth C."/>
            <person name="Imamovic A."/>
            <person name="Ireland A."/>
            <person name="Larimer J."/>
            <person name="McCowan C."/>
            <person name="Murphy C."/>
            <person name="Pearson M."/>
            <person name="Poon T.W."/>
            <person name="Priest M."/>
            <person name="Roberts A."/>
            <person name="Saif S."/>
            <person name="Shea T."/>
            <person name="Sisk P."/>
            <person name="Sykes S."/>
            <person name="Wortman J."/>
            <person name="Nusbaum C."/>
            <person name="Birren B."/>
        </authorList>
    </citation>
    <scope>NUCLEOTIDE SEQUENCE [LARGE SCALE GENOMIC DNA]</scope>
    <source>
        <strain evidence="4">Epiroticus2</strain>
    </source>
</reference>
<organism evidence="3 4">
    <name type="scientific">Anopheles epiroticus</name>
    <dbReference type="NCBI Taxonomy" id="199890"/>
    <lineage>
        <taxon>Eukaryota</taxon>
        <taxon>Metazoa</taxon>
        <taxon>Ecdysozoa</taxon>
        <taxon>Arthropoda</taxon>
        <taxon>Hexapoda</taxon>
        <taxon>Insecta</taxon>
        <taxon>Pterygota</taxon>
        <taxon>Neoptera</taxon>
        <taxon>Endopterygota</taxon>
        <taxon>Diptera</taxon>
        <taxon>Nematocera</taxon>
        <taxon>Culicoidea</taxon>
        <taxon>Culicidae</taxon>
        <taxon>Anophelinae</taxon>
        <taxon>Anopheles</taxon>
    </lineage>
</organism>
<dbReference type="Pfam" id="PF13837">
    <property type="entry name" value="Myb_DNA-bind_4"/>
    <property type="match status" value="1"/>
</dbReference>
<evidence type="ECO:0000313" key="3">
    <source>
        <dbReference type="EnsemblMetazoa" id="AEPI006738-PA"/>
    </source>
</evidence>
<sequence>MNKRNIWKYEETKEMLQIMLDNNYAGSFSSKHRQNMEIFRKIENKMIESGYPYKNYMQIGVRWKNLKNLYMKAKRSNSKNEQQLFPFYEEMDNLLRQFYSHVSGDENTTAEGDGDETTELVENKTPAAPERKHPRKSVLDNTIATSKQELSDEFYRSQKRLIDYEFSLYVRKEEEMMDRIQETTRNMIEENMNKFFTHLKDVLAGPSVQQVEVIETYE</sequence>
<feature type="domain" description="Myb/SANT-like DNA-binding" evidence="2">
    <location>
        <begin position="4"/>
        <end position="94"/>
    </location>
</feature>
<proteinExistence type="predicted"/>
<keyword evidence="4" id="KW-1185">Reference proteome</keyword>
<name>A0A182PIH6_9DIPT</name>
<dbReference type="AlphaFoldDB" id="A0A182PIH6"/>
<evidence type="ECO:0000259" key="2">
    <source>
        <dbReference type="Pfam" id="PF13837"/>
    </source>
</evidence>